<dbReference type="GO" id="GO:0006355">
    <property type="term" value="P:regulation of DNA-templated transcription"/>
    <property type="evidence" value="ECO:0007669"/>
    <property type="project" value="UniProtKB-ARBA"/>
</dbReference>
<dbReference type="RefSeq" id="WP_119751557.1">
    <property type="nucleotide sequence ID" value="NZ_QZCG01000015.1"/>
</dbReference>
<dbReference type="Gene3D" id="1.10.10.10">
    <property type="entry name" value="Winged helix-like DNA-binding domain superfamily/Winged helix DNA-binding domain"/>
    <property type="match status" value="1"/>
</dbReference>
<gene>
    <name evidence="1" type="ORF">D3P04_19575</name>
</gene>
<proteinExistence type="predicted"/>
<dbReference type="InterPro" id="IPR036388">
    <property type="entry name" value="WH-like_DNA-bd_sf"/>
</dbReference>
<accession>A0A418SNQ5</accession>
<sequence length="119" mass="13014">MSTLTIRLNTMADTKFEFVEAVKLALAGKGVEAVPTLNFASYDDMHRVFAPLRLAIVKALAGQGTLPIREVARRVGRDVQAVHRDVTTLANAGVIDRADKGVEFPYGTIHFEFDVNVAE</sequence>
<reference evidence="2" key="1">
    <citation type="submission" date="2018-09" db="EMBL/GenBank/DDBJ databases">
        <title>Acidovorax cavernicola nov. sp. isolated from Gruta de las Maravillas (Aracena, Spain).</title>
        <authorList>
            <person name="Jurado V."/>
            <person name="Gutierrez-Patricio S."/>
            <person name="Gonzalez-Pimentel J.L."/>
            <person name="Miller A.Z."/>
            <person name="Laiz L."/>
            <person name="Saiz-Jimenez C."/>
        </authorList>
    </citation>
    <scope>NUCLEOTIDE SEQUENCE [LARGE SCALE GENOMIC DNA]</scope>
    <source>
        <strain evidence="2">1011MAR3C25</strain>
    </source>
</reference>
<protein>
    <submittedName>
        <fullName evidence="1">Winged helix-turn-helix transcriptional regulator</fullName>
    </submittedName>
</protein>
<name>A0A418SNQ5_9RHOB</name>
<organism evidence="1 2">
    <name type="scientific">Paracoccus onubensis</name>
    <dbReference type="NCBI Taxonomy" id="1675788"/>
    <lineage>
        <taxon>Bacteria</taxon>
        <taxon>Pseudomonadati</taxon>
        <taxon>Pseudomonadota</taxon>
        <taxon>Alphaproteobacteria</taxon>
        <taxon>Rhodobacterales</taxon>
        <taxon>Paracoccaceae</taxon>
        <taxon>Paracoccus</taxon>
    </lineage>
</organism>
<dbReference type="Proteomes" id="UP000284202">
    <property type="component" value="Unassembled WGS sequence"/>
</dbReference>
<dbReference type="InterPro" id="IPR036390">
    <property type="entry name" value="WH_DNA-bd_sf"/>
</dbReference>
<dbReference type="AlphaFoldDB" id="A0A418SNQ5"/>
<evidence type="ECO:0000313" key="2">
    <source>
        <dbReference type="Proteomes" id="UP000284202"/>
    </source>
</evidence>
<evidence type="ECO:0000313" key="1">
    <source>
        <dbReference type="EMBL" id="RJE82565.1"/>
    </source>
</evidence>
<comment type="caution">
    <text evidence="1">The sequence shown here is derived from an EMBL/GenBank/DDBJ whole genome shotgun (WGS) entry which is preliminary data.</text>
</comment>
<dbReference type="CDD" id="cd00090">
    <property type="entry name" value="HTH_ARSR"/>
    <property type="match status" value="1"/>
</dbReference>
<dbReference type="OrthoDB" id="7471569at2"/>
<dbReference type="InterPro" id="IPR011991">
    <property type="entry name" value="ArsR-like_HTH"/>
</dbReference>
<dbReference type="SUPFAM" id="SSF46785">
    <property type="entry name" value="Winged helix' DNA-binding domain"/>
    <property type="match status" value="1"/>
</dbReference>
<dbReference type="Pfam" id="PF25212">
    <property type="entry name" value="HVO_A0114"/>
    <property type="match status" value="1"/>
</dbReference>
<keyword evidence="2" id="KW-1185">Reference proteome</keyword>
<dbReference type="EMBL" id="QZCG01000015">
    <property type="protein sequence ID" value="RJE82565.1"/>
    <property type="molecule type" value="Genomic_DNA"/>
</dbReference>